<feature type="domain" description="GAG-pre-integrase" evidence="4">
    <location>
        <begin position="160"/>
        <end position="230"/>
    </location>
</feature>
<name>A0A6L2N194_TANCI</name>
<evidence type="ECO:0000256" key="1">
    <source>
        <dbReference type="SAM" id="Coils"/>
    </source>
</evidence>
<protein>
    <submittedName>
        <fullName evidence="5">Reverse transcriptase</fullName>
    </submittedName>
</protein>
<reference evidence="5" key="1">
    <citation type="journal article" date="2019" name="Sci. Rep.">
        <title>Draft genome of Tanacetum cinerariifolium, the natural source of mosquito coil.</title>
        <authorList>
            <person name="Yamashiro T."/>
            <person name="Shiraishi A."/>
            <person name="Satake H."/>
            <person name="Nakayama K."/>
        </authorList>
    </citation>
    <scope>NUCLEOTIDE SEQUENCE</scope>
</reference>
<gene>
    <name evidence="5" type="ORF">Tci_051821</name>
</gene>
<evidence type="ECO:0000256" key="2">
    <source>
        <dbReference type="SAM" id="MobiDB-lite"/>
    </source>
</evidence>
<keyword evidence="5" id="KW-0808">Transferase</keyword>
<dbReference type="Pfam" id="PF13976">
    <property type="entry name" value="gag_pre-integrs"/>
    <property type="match status" value="1"/>
</dbReference>
<evidence type="ECO:0000259" key="4">
    <source>
        <dbReference type="Pfam" id="PF13976"/>
    </source>
</evidence>
<dbReference type="GO" id="GO:0008270">
    <property type="term" value="F:zinc ion binding"/>
    <property type="evidence" value="ECO:0007669"/>
    <property type="project" value="InterPro"/>
</dbReference>
<feature type="region of interest" description="Disordered" evidence="2">
    <location>
        <begin position="620"/>
        <end position="642"/>
    </location>
</feature>
<keyword evidence="5" id="KW-0695">RNA-directed DNA polymerase</keyword>
<accession>A0A6L2N194</accession>
<dbReference type="GO" id="GO:0003676">
    <property type="term" value="F:nucleic acid binding"/>
    <property type="evidence" value="ECO:0007669"/>
    <property type="project" value="InterPro"/>
</dbReference>
<dbReference type="InterPro" id="IPR036875">
    <property type="entry name" value="Znf_CCHC_sf"/>
</dbReference>
<proteinExistence type="predicted"/>
<feature type="coiled-coil region" evidence="1">
    <location>
        <begin position="1225"/>
        <end position="1266"/>
    </location>
</feature>
<dbReference type="GO" id="GO:0003964">
    <property type="term" value="F:RNA-directed DNA polymerase activity"/>
    <property type="evidence" value="ECO:0007669"/>
    <property type="project" value="UniProtKB-KW"/>
</dbReference>
<dbReference type="EMBL" id="BKCJ010007958">
    <property type="protein sequence ID" value="GEU79843.1"/>
    <property type="molecule type" value="Genomic_DNA"/>
</dbReference>
<dbReference type="SUPFAM" id="SSF57756">
    <property type="entry name" value="Retrovirus zinc finger-like domains"/>
    <property type="match status" value="1"/>
</dbReference>
<feature type="region of interest" description="Disordered" evidence="2">
    <location>
        <begin position="1469"/>
        <end position="1501"/>
    </location>
</feature>
<feature type="compositionally biased region" description="Basic and acidic residues" evidence="2">
    <location>
        <begin position="1469"/>
        <end position="1481"/>
    </location>
</feature>
<comment type="caution">
    <text evidence="5">The sequence shown here is derived from an EMBL/GenBank/DDBJ whole genome shotgun (WGS) entry which is preliminary data.</text>
</comment>
<dbReference type="PANTHER" id="PTHR11439">
    <property type="entry name" value="GAG-POL-RELATED RETROTRANSPOSON"/>
    <property type="match status" value="1"/>
</dbReference>
<dbReference type="PANTHER" id="PTHR11439:SF495">
    <property type="entry name" value="REVERSE TRANSCRIPTASE, RNA-DEPENDENT DNA POLYMERASE-RELATED"/>
    <property type="match status" value="1"/>
</dbReference>
<sequence>MDVKIAFLYRKIEEEVYVCQPPGFEDSDFPDRVYKVEKALYGLHQAPRAWYETLSTYLLDNGFHKGKIDKTLFIKSYKGDILFVQVYVDDIILVQQRRSYAMHLRGNLKLLCNLIEKYLGTVQFGNDQFAPMLRYGDLVQGNVTIKRGNDLLTSTHGSDLYTISLHETSSPTLICFMAKASPTQAWLWHHRLSHLNINTINLLSMNDIVNGLPKLNYVKDQLCSSCEMGKAKSSSFKTKTAPSSKGRLQLLHMDLCGPMRIKSINGKKYILMPFEHNNSEFRIQDHNNKPSSLKLVPNVIPLADKIDTSLQDLELLFSPMYEEYFTTGNQKADESSSRNVDTSNMNTFYQRYHFNYHWTKDHPLEQVHRDPSKPLQTRRQLATNLEMCMFALTVSTAEPKCNTPKIGLQRKRLLCQTPGVPQMKCVRWPADESSSRNVDTSNMNTFYQRYHFNYHWTKDHPLEQVHRDPSKPLQTRRQLATNLEMCMFALTVSTAEPKCNTPKIGLQRKALVNQLLFVSLLICLGKHDCVERIPSDKNPIRTLGANSKSSHEGYRNTIELLVGNNVVASDDLRGALFVIYLIFAHSRKFSMNGTDTIGFDKSKVECYNYHKRGHFARECMAPRNQENKNRKNSRRSVPVETHASSALVSCDGLRGYDWSNQAEEGLESVEARLLVYKKNESVYEEDIKVLKHEIHLREVAITKLRRKLELAQKQKDEIQLTVENFENSSKNLSKLIDCQIVDKCTTCLGYNDVPPPYTGNFMPQKPIFSFFGLEEFVNEPIVSEPTVKKPIVETSEAKASADKPKGNPQQDLPDKRVIKSGCSRHMTRNISYITDYEEINGGYVAFGGNPKGGKITGRRTITDQEKEDNVNNTNNVNAAGTNGVNDVGANTNNELPFDPEMPDLEDISIFNFSSDHEDDDEMDDMNNLDTTIQMDVKSDFLYEKIKEEVYVCQPPGFEDLDFPDKVFSKVKNASTLMETQKPLLKDEDGKKVDVHMYRSMIGSLMYLTSSRPDIMFAVYACARYLVNLKVLHLYAVKRIFSEGFEQIVDFLNANPIKYALTVNPTAYTSCIEQFWATVKAKTVNWEVQLQALVDATNQKLDFSKYIIESMGKNLDNVNKFLMYPRVGKIFSRKETAIFPTMMVQAQEEMGEDEAINEEMDDSLERTTTTATSLDTEQYRGGGPRCQETMRDIVAQTRSERVSKIFNDPLLTRVIPPQNGEDSLKLNELMELCIKLQQKVLDLETTKTTQALEIDSLKRRVKKLKRRKRSRTHGLKRLYKVGLSARVESSKDEGLGKEDASKQERIADIDSNEDIYLGTTTTTPTTITGARSRPKAKGLVIHEQEQAPTSIVSSQQPSHVKDKAHLALTKPNQVNKVTTSCEICSGPHDPRYYMQDPEQAFVEYASSRTDEARVLKVITDRIAGALPSNTVKNPKLSTSLVLSAHSYLNMDPQCSAHIHGSINTITIHSEKQSDSYEEKAKENEEEEKDSSENINVNSSTPPDLSIAFIIEKVLKFNSFF</sequence>
<dbReference type="InterPro" id="IPR025724">
    <property type="entry name" value="GAG-pre-integrase_dom"/>
</dbReference>
<keyword evidence="5" id="KW-0548">Nucleotidyltransferase</keyword>
<feature type="compositionally biased region" description="Basic and acidic residues" evidence="2">
    <location>
        <begin position="794"/>
        <end position="805"/>
    </location>
</feature>
<feature type="domain" description="Reverse transcriptase Ty1/copia-type" evidence="3">
    <location>
        <begin position="1"/>
        <end position="105"/>
    </location>
</feature>
<dbReference type="Pfam" id="PF07727">
    <property type="entry name" value="RVT_2"/>
    <property type="match status" value="1"/>
</dbReference>
<evidence type="ECO:0000259" key="3">
    <source>
        <dbReference type="Pfam" id="PF07727"/>
    </source>
</evidence>
<dbReference type="InterPro" id="IPR013103">
    <property type="entry name" value="RVT_2"/>
</dbReference>
<feature type="region of interest" description="Disordered" evidence="2">
    <location>
        <begin position="794"/>
        <end position="815"/>
    </location>
</feature>
<evidence type="ECO:0000313" key="5">
    <source>
        <dbReference type="EMBL" id="GEU79843.1"/>
    </source>
</evidence>
<organism evidence="5">
    <name type="scientific">Tanacetum cinerariifolium</name>
    <name type="common">Dalmatian daisy</name>
    <name type="synonym">Chrysanthemum cinerariifolium</name>
    <dbReference type="NCBI Taxonomy" id="118510"/>
    <lineage>
        <taxon>Eukaryota</taxon>
        <taxon>Viridiplantae</taxon>
        <taxon>Streptophyta</taxon>
        <taxon>Embryophyta</taxon>
        <taxon>Tracheophyta</taxon>
        <taxon>Spermatophyta</taxon>
        <taxon>Magnoliopsida</taxon>
        <taxon>eudicotyledons</taxon>
        <taxon>Gunneridae</taxon>
        <taxon>Pentapetalae</taxon>
        <taxon>asterids</taxon>
        <taxon>campanulids</taxon>
        <taxon>Asterales</taxon>
        <taxon>Asteraceae</taxon>
        <taxon>Asteroideae</taxon>
        <taxon>Anthemideae</taxon>
        <taxon>Anthemidinae</taxon>
        <taxon>Tanacetum</taxon>
    </lineage>
</organism>
<feature type="coiled-coil region" evidence="1">
    <location>
        <begin position="701"/>
        <end position="728"/>
    </location>
</feature>
<keyword evidence="1" id="KW-0175">Coiled coil</keyword>